<keyword evidence="2" id="KW-0808">Transferase</keyword>
<feature type="domain" description="Methyltransferase" evidence="1">
    <location>
        <begin position="38"/>
        <end position="110"/>
    </location>
</feature>
<dbReference type="SUPFAM" id="SSF53335">
    <property type="entry name" value="S-adenosyl-L-methionine-dependent methyltransferases"/>
    <property type="match status" value="1"/>
</dbReference>
<dbReference type="OrthoDB" id="9804312at2"/>
<accession>A0A229FSK6</accession>
<organism evidence="2 3">
    <name type="scientific">Polynucleobacter cosmopolitanus</name>
    <dbReference type="NCBI Taxonomy" id="351345"/>
    <lineage>
        <taxon>Bacteria</taxon>
        <taxon>Pseudomonadati</taxon>
        <taxon>Pseudomonadota</taxon>
        <taxon>Betaproteobacteria</taxon>
        <taxon>Burkholderiales</taxon>
        <taxon>Burkholderiaceae</taxon>
        <taxon>Polynucleobacter</taxon>
    </lineage>
</organism>
<proteinExistence type="predicted"/>
<name>A0A229FSK6_9BURK</name>
<evidence type="ECO:0000313" key="3">
    <source>
        <dbReference type="Proteomes" id="UP000215188"/>
    </source>
</evidence>
<dbReference type="GO" id="GO:0032259">
    <property type="term" value="P:methylation"/>
    <property type="evidence" value="ECO:0007669"/>
    <property type="project" value="UniProtKB-KW"/>
</dbReference>
<evidence type="ECO:0000259" key="1">
    <source>
        <dbReference type="Pfam" id="PF13649"/>
    </source>
</evidence>
<dbReference type="InterPro" id="IPR041698">
    <property type="entry name" value="Methyltransf_25"/>
</dbReference>
<reference evidence="2 3" key="1">
    <citation type="submission" date="2017-06" db="EMBL/GenBank/DDBJ databases">
        <title>Reclassification of a Polynucleobacter cosmopolitanus strain isolated from tropical Lake Victoria as Polynucleobacter victoriensis comb. nov.</title>
        <authorList>
            <person name="Hahn M.W."/>
        </authorList>
    </citation>
    <scope>NUCLEOTIDE SEQUENCE [LARGE SCALE GENOMIC DNA]</scope>
    <source>
        <strain evidence="2 3">MWH-MoIso2</strain>
    </source>
</reference>
<dbReference type="Pfam" id="PF13649">
    <property type="entry name" value="Methyltransf_25"/>
    <property type="match status" value="1"/>
</dbReference>
<evidence type="ECO:0000313" key="2">
    <source>
        <dbReference type="EMBL" id="OXL14987.1"/>
    </source>
</evidence>
<gene>
    <name evidence="2" type="ORF">AOC33_06630</name>
</gene>
<sequence length="192" mass="21265">MCARPWDLITVKSHQELSVPASDWVQTHASKIKAGGRVLDYACGSGRHAVWLAKQGFQVMAIDRDLASLQQIKSQHPDLAIQTEAIDLETDAWSLSHLGQFDAVIVTNYLYRPFLQKLPNLLNSQGVLIYETFAIGNEAFGKPSNPDFLLTPNELLGFASNMRILAYEDLTVTQPKPACVQRVCAVPLQSKT</sequence>
<comment type="caution">
    <text evidence="2">The sequence shown here is derived from an EMBL/GenBank/DDBJ whole genome shotgun (WGS) entry which is preliminary data.</text>
</comment>
<dbReference type="Proteomes" id="UP000215188">
    <property type="component" value="Unassembled WGS sequence"/>
</dbReference>
<dbReference type="InterPro" id="IPR029063">
    <property type="entry name" value="SAM-dependent_MTases_sf"/>
</dbReference>
<dbReference type="AlphaFoldDB" id="A0A229FSK6"/>
<dbReference type="Gene3D" id="3.40.50.150">
    <property type="entry name" value="Vaccinia Virus protein VP39"/>
    <property type="match status" value="1"/>
</dbReference>
<dbReference type="CDD" id="cd02440">
    <property type="entry name" value="AdoMet_MTases"/>
    <property type="match status" value="1"/>
</dbReference>
<keyword evidence="2" id="KW-0489">Methyltransferase</keyword>
<dbReference type="GO" id="GO:0008168">
    <property type="term" value="F:methyltransferase activity"/>
    <property type="evidence" value="ECO:0007669"/>
    <property type="project" value="UniProtKB-KW"/>
</dbReference>
<keyword evidence="3" id="KW-1185">Reference proteome</keyword>
<protein>
    <submittedName>
        <fullName evidence="2">SAM-dependent methyltransferase</fullName>
    </submittedName>
</protein>
<dbReference type="EMBL" id="NJGG01000002">
    <property type="protein sequence ID" value="OXL14987.1"/>
    <property type="molecule type" value="Genomic_DNA"/>
</dbReference>